<evidence type="ECO:0000313" key="2">
    <source>
        <dbReference type="Proteomes" id="UP000215914"/>
    </source>
</evidence>
<gene>
    <name evidence="1" type="ORF">HannXRQ_Chr12g0379301</name>
</gene>
<keyword evidence="2" id="KW-1185">Reference proteome</keyword>
<dbReference type="Proteomes" id="UP000215914">
    <property type="component" value="Chromosome 12"/>
</dbReference>
<organism evidence="1 2">
    <name type="scientific">Helianthus annuus</name>
    <name type="common">Common sunflower</name>
    <dbReference type="NCBI Taxonomy" id="4232"/>
    <lineage>
        <taxon>Eukaryota</taxon>
        <taxon>Viridiplantae</taxon>
        <taxon>Streptophyta</taxon>
        <taxon>Embryophyta</taxon>
        <taxon>Tracheophyta</taxon>
        <taxon>Spermatophyta</taxon>
        <taxon>Magnoliopsida</taxon>
        <taxon>eudicotyledons</taxon>
        <taxon>Gunneridae</taxon>
        <taxon>Pentapetalae</taxon>
        <taxon>asterids</taxon>
        <taxon>campanulids</taxon>
        <taxon>Asterales</taxon>
        <taxon>Asteraceae</taxon>
        <taxon>Asteroideae</taxon>
        <taxon>Heliantheae alliance</taxon>
        <taxon>Heliantheae</taxon>
        <taxon>Helianthus</taxon>
    </lineage>
</organism>
<reference evidence="2" key="1">
    <citation type="journal article" date="2017" name="Nature">
        <title>The sunflower genome provides insights into oil metabolism, flowering and Asterid evolution.</title>
        <authorList>
            <person name="Badouin H."/>
            <person name="Gouzy J."/>
            <person name="Grassa C.J."/>
            <person name="Murat F."/>
            <person name="Staton S.E."/>
            <person name="Cottret L."/>
            <person name="Lelandais-Briere C."/>
            <person name="Owens G.L."/>
            <person name="Carrere S."/>
            <person name="Mayjonade B."/>
            <person name="Legrand L."/>
            <person name="Gill N."/>
            <person name="Kane N.C."/>
            <person name="Bowers J.E."/>
            <person name="Hubner S."/>
            <person name="Bellec A."/>
            <person name="Berard A."/>
            <person name="Berges H."/>
            <person name="Blanchet N."/>
            <person name="Boniface M.C."/>
            <person name="Brunel D."/>
            <person name="Catrice O."/>
            <person name="Chaidir N."/>
            <person name="Claudel C."/>
            <person name="Donnadieu C."/>
            <person name="Faraut T."/>
            <person name="Fievet G."/>
            <person name="Helmstetter N."/>
            <person name="King M."/>
            <person name="Knapp S.J."/>
            <person name="Lai Z."/>
            <person name="Le Paslier M.C."/>
            <person name="Lippi Y."/>
            <person name="Lorenzon L."/>
            <person name="Mandel J.R."/>
            <person name="Marage G."/>
            <person name="Marchand G."/>
            <person name="Marquand E."/>
            <person name="Bret-Mestries E."/>
            <person name="Morien E."/>
            <person name="Nambeesan S."/>
            <person name="Nguyen T."/>
            <person name="Pegot-Espagnet P."/>
            <person name="Pouilly N."/>
            <person name="Raftis F."/>
            <person name="Sallet E."/>
            <person name="Schiex T."/>
            <person name="Thomas J."/>
            <person name="Vandecasteele C."/>
            <person name="Vares D."/>
            <person name="Vear F."/>
            <person name="Vautrin S."/>
            <person name="Crespi M."/>
            <person name="Mangin B."/>
            <person name="Burke J.M."/>
            <person name="Salse J."/>
            <person name="Munos S."/>
            <person name="Vincourt P."/>
            <person name="Rieseberg L.H."/>
            <person name="Langlade N.B."/>
        </authorList>
    </citation>
    <scope>NUCLEOTIDE SEQUENCE [LARGE SCALE GENOMIC DNA]</scope>
    <source>
        <strain evidence="2">cv. SF193</strain>
    </source>
</reference>
<dbReference type="EMBL" id="CM007901">
    <property type="protein sequence ID" value="OTG05946.1"/>
    <property type="molecule type" value="Genomic_DNA"/>
</dbReference>
<sequence>MLVGGCGSRPRSRKEKKPFSFIIPQEIQGFKVLLIQKSNACDQILNHLRVSYIGSVRVRMRMNK</sequence>
<dbReference type="AlphaFoldDB" id="A0A251T613"/>
<accession>A0A251T613</accession>
<name>A0A251T613_HELAN</name>
<dbReference type="InParanoid" id="A0A251T613"/>
<evidence type="ECO:0000313" key="1">
    <source>
        <dbReference type="EMBL" id="OTG05946.1"/>
    </source>
</evidence>
<protein>
    <submittedName>
        <fullName evidence="1">Uncharacterized protein</fullName>
    </submittedName>
</protein>
<proteinExistence type="predicted"/>